<dbReference type="HOGENOM" id="CLU_2552667_0_0_7"/>
<sequence precursor="true">MLMTGRMARWSSFLGLSALLWFLVIYAAPVLRDSIPEFRKYASVVEQNDIHAGAIYYTDVELTGNADINSRSTIEHTPMGPS</sequence>
<protein>
    <submittedName>
        <fullName evidence="1">Uncharacterized protein</fullName>
    </submittedName>
</protein>
<gene>
    <name evidence="1" type="ORF">Desaf_0444</name>
</gene>
<keyword evidence="2" id="KW-1185">Reference proteome</keyword>
<evidence type="ECO:0000313" key="1">
    <source>
        <dbReference type="EMBL" id="EGJ48798.1"/>
    </source>
</evidence>
<evidence type="ECO:0000313" key="2">
    <source>
        <dbReference type="Proteomes" id="UP000007844"/>
    </source>
</evidence>
<accession>F3YUB6</accession>
<proteinExistence type="predicted"/>
<dbReference type="RefSeq" id="WP_014258645.1">
    <property type="nucleotide sequence ID" value="NC_016629.1"/>
</dbReference>
<dbReference type="eggNOG" id="ENOG5031IY8">
    <property type="taxonomic scope" value="Bacteria"/>
</dbReference>
<dbReference type="KEGG" id="daf:Desaf_0444"/>
<name>F3YUB6_DESAF</name>
<dbReference type="Proteomes" id="UP000007844">
    <property type="component" value="Chromosome"/>
</dbReference>
<reference evidence="1 2" key="1">
    <citation type="journal article" date="2011" name="J. Bacteriol.">
        <title>Genome sequence of the mercury-methylating and pleomorphic Desulfovibrio africanus Strain Walvis Bay.</title>
        <authorList>
            <person name="Brown S.D."/>
            <person name="Wall J.D."/>
            <person name="Kucken A.M."/>
            <person name="Gilmour C.C."/>
            <person name="Podar M."/>
            <person name="Brandt C.C."/>
            <person name="Teshima H."/>
            <person name="Detter J.C."/>
            <person name="Han C.S."/>
            <person name="Land M.L."/>
            <person name="Lucas S."/>
            <person name="Han J."/>
            <person name="Pennacchio L."/>
            <person name="Nolan M."/>
            <person name="Pitluck S."/>
            <person name="Woyke T."/>
            <person name="Goodwin L."/>
            <person name="Palumbo A.V."/>
            <person name="Elias D.A."/>
        </authorList>
    </citation>
    <scope>NUCLEOTIDE SEQUENCE [LARGE SCALE GENOMIC DNA]</scope>
    <source>
        <strain evidence="1 2">Walvis Bay</strain>
    </source>
</reference>
<dbReference type="AlphaFoldDB" id="F3YUB6"/>
<dbReference type="EMBL" id="CP003221">
    <property type="protein sequence ID" value="EGJ48798.1"/>
    <property type="molecule type" value="Genomic_DNA"/>
</dbReference>
<organism evidence="1 2">
    <name type="scientific">Desulfocurvibacter africanus subsp. africanus str. Walvis Bay</name>
    <dbReference type="NCBI Taxonomy" id="690850"/>
    <lineage>
        <taxon>Bacteria</taxon>
        <taxon>Pseudomonadati</taxon>
        <taxon>Thermodesulfobacteriota</taxon>
        <taxon>Desulfovibrionia</taxon>
        <taxon>Desulfovibrionales</taxon>
        <taxon>Desulfovibrionaceae</taxon>
        <taxon>Desulfocurvibacter</taxon>
    </lineage>
</organism>